<dbReference type="InterPro" id="IPR000835">
    <property type="entry name" value="HTH_MarR-typ"/>
</dbReference>
<dbReference type="GO" id="GO:0003677">
    <property type="term" value="F:DNA binding"/>
    <property type="evidence" value="ECO:0007669"/>
    <property type="project" value="UniProtKB-KW"/>
</dbReference>
<dbReference type="PROSITE" id="PS50995">
    <property type="entry name" value="HTH_MARR_2"/>
    <property type="match status" value="1"/>
</dbReference>
<dbReference type="OrthoDB" id="8966183at2"/>
<dbReference type="Proteomes" id="UP000280008">
    <property type="component" value="Unassembled WGS sequence"/>
</dbReference>
<dbReference type="RefSeq" id="WP_121368763.1">
    <property type="nucleotide sequence ID" value="NZ_RBKS01000001.1"/>
</dbReference>
<comment type="caution">
    <text evidence="2">The sequence shown here is derived from an EMBL/GenBank/DDBJ whole genome shotgun (WGS) entry which is preliminary data.</text>
</comment>
<proteinExistence type="predicted"/>
<dbReference type="Pfam" id="PF01047">
    <property type="entry name" value="MarR"/>
    <property type="match status" value="1"/>
</dbReference>
<dbReference type="PANTHER" id="PTHR39515">
    <property type="entry name" value="CONSERVED PROTEIN"/>
    <property type="match status" value="1"/>
</dbReference>
<accession>A0A495IF40</accession>
<dbReference type="GO" id="GO:0003700">
    <property type="term" value="F:DNA-binding transcription factor activity"/>
    <property type="evidence" value="ECO:0007669"/>
    <property type="project" value="InterPro"/>
</dbReference>
<dbReference type="PANTHER" id="PTHR39515:SF2">
    <property type="entry name" value="HTH-TYPE TRANSCRIPTIONAL REGULATOR RV0880"/>
    <property type="match status" value="1"/>
</dbReference>
<name>A0A495IF40_9MICO</name>
<dbReference type="InterPro" id="IPR052526">
    <property type="entry name" value="HTH-type_Bedaq_tolerance"/>
</dbReference>
<dbReference type="InterPro" id="IPR036388">
    <property type="entry name" value="WH-like_DNA-bd_sf"/>
</dbReference>
<feature type="domain" description="HTH marR-type" evidence="1">
    <location>
        <begin position="16"/>
        <end position="146"/>
    </location>
</feature>
<evidence type="ECO:0000313" key="2">
    <source>
        <dbReference type="EMBL" id="RKR73961.1"/>
    </source>
</evidence>
<dbReference type="SUPFAM" id="SSF46785">
    <property type="entry name" value="Winged helix' DNA-binding domain"/>
    <property type="match status" value="1"/>
</dbReference>
<dbReference type="EMBL" id="RBKS01000001">
    <property type="protein sequence ID" value="RKR73961.1"/>
    <property type="molecule type" value="Genomic_DNA"/>
</dbReference>
<reference evidence="2 3" key="1">
    <citation type="submission" date="2018-10" db="EMBL/GenBank/DDBJ databases">
        <title>Sequencing the genomes of 1000 actinobacteria strains.</title>
        <authorList>
            <person name="Klenk H.-P."/>
        </authorList>
    </citation>
    <scope>NUCLEOTIDE SEQUENCE [LARGE SCALE GENOMIC DNA]</scope>
    <source>
        <strain evidence="2 3">DSM 17894</strain>
    </source>
</reference>
<keyword evidence="3" id="KW-1185">Reference proteome</keyword>
<organism evidence="2 3">
    <name type="scientific">Frondihabitans australicus</name>
    <dbReference type="NCBI Taxonomy" id="386892"/>
    <lineage>
        <taxon>Bacteria</taxon>
        <taxon>Bacillati</taxon>
        <taxon>Actinomycetota</taxon>
        <taxon>Actinomycetes</taxon>
        <taxon>Micrococcales</taxon>
        <taxon>Microbacteriaceae</taxon>
        <taxon>Frondihabitans</taxon>
    </lineage>
</organism>
<dbReference type="Gene3D" id="1.10.10.10">
    <property type="entry name" value="Winged helix-like DNA-binding domain superfamily/Winged helix DNA-binding domain"/>
    <property type="match status" value="1"/>
</dbReference>
<dbReference type="SMART" id="SM00347">
    <property type="entry name" value="HTH_MARR"/>
    <property type="match status" value="1"/>
</dbReference>
<dbReference type="AlphaFoldDB" id="A0A495IF40"/>
<evidence type="ECO:0000259" key="1">
    <source>
        <dbReference type="PROSITE" id="PS50995"/>
    </source>
</evidence>
<protein>
    <submittedName>
        <fullName evidence="2">DNA-binding MarR family transcriptional regulator</fullName>
    </submittedName>
</protein>
<keyword evidence="2" id="KW-0238">DNA-binding</keyword>
<dbReference type="PRINTS" id="PR00598">
    <property type="entry name" value="HTHMARR"/>
</dbReference>
<gene>
    <name evidence="2" type="ORF">C8E83_1061</name>
</gene>
<evidence type="ECO:0000313" key="3">
    <source>
        <dbReference type="Proteomes" id="UP000280008"/>
    </source>
</evidence>
<dbReference type="InterPro" id="IPR036390">
    <property type="entry name" value="WH_DNA-bd_sf"/>
</dbReference>
<sequence>MSTDSAAATGVLDVGADSAAARLALVVGRLNRLLRPSRSQLSPGLMMALSTIARQGPLRPSQLGRVEGVSAPSATRIIDELVRRDLAEKAPDPDDGRSFFVRATTAGEQAVLDARRERAEYAGALLDGLTDEESRLLLAALPALEHAAEGDLV</sequence>